<gene>
    <name evidence="2" type="ORF">F9B16_28720</name>
</gene>
<sequence>MRSAFRRTWRRAVQAYHLACARDDAAKRKLAVPSGVWVCDHCEEALLELHALREHVRTQHAYI</sequence>
<name>A0A6L3VQ82_9ACTN</name>
<organism evidence="2 3">
    <name type="scientific">Actinomadura montaniterrae</name>
    <dbReference type="NCBI Taxonomy" id="1803903"/>
    <lineage>
        <taxon>Bacteria</taxon>
        <taxon>Bacillati</taxon>
        <taxon>Actinomycetota</taxon>
        <taxon>Actinomycetes</taxon>
        <taxon>Streptosporangiales</taxon>
        <taxon>Thermomonosporaceae</taxon>
        <taxon>Actinomadura</taxon>
    </lineage>
</organism>
<dbReference type="AlphaFoldDB" id="A0A6L3VQ82"/>
<dbReference type="OrthoDB" id="3481486at2"/>
<protein>
    <recommendedName>
        <fullName evidence="1">C2H2-type domain-containing protein</fullName>
    </recommendedName>
</protein>
<reference evidence="2 3" key="1">
    <citation type="submission" date="2019-09" db="EMBL/GenBank/DDBJ databases">
        <title>Actinomadura physcomitrii sp. nov., a novel actinomycete isolated from moss [Physcomitrium sphaericum (Ludw) Fuernr].</title>
        <authorList>
            <person name="Liu C."/>
            <person name="Zhuang X."/>
        </authorList>
    </citation>
    <scope>NUCLEOTIDE SEQUENCE [LARGE SCALE GENOMIC DNA]</scope>
    <source>
        <strain evidence="2 3">CYP1-1B</strain>
    </source>
</reference>
<evidence type="ECO:0000313" key="2">
    <source>
        <dbReference type="EMBL" id="KAB2373314.1"/>
    </source>
</evidence>
<dbReference type="PROSITE" id="PS00028">
    <property type="entry name" value="ZINC_FINGER_C2H2_1"/>
    <property type="match status" value="1"/>
</dbReference>
<dbReference type="InterPro" id="IPR013087">
    <property type="entry name" value="Znf_C2H2_type"/>
</dbReference>
<evidence type="ECO:0000313" key="3">
    <source>
        <dbReference type="Proteomes" id="UP000483004"/>
    </source>
</evidence>
<proteinExistence type="predicted"/>
<comment type="caution">
    <text evidence="2">The sequence shown here is derived from an EMBL/GenBank/DDBJ whole genome shotgun (WGS) entry which is preliminary data.</text>
</comment>
<keyword evidence="3" id="KW-1185">Reference proteome</keyword>
<feature type="domain" description="C2H2-type" evidence="1">
    <location>
        <begin position="39"/>
        <end position="60"/>
    </location>
</feature>
<dbReference type="Proteomes" id="UP000483004">
    <property type="component" value="Unassembled WGS sequence"/>
</dbReference>
<accession>A0A6L3VQ82</accession>
<dbReference type="RefSeq" id="WP_151543336.1">
    <property type="nucleotide sequence ID" value="NZ_WBMR01000101.1"/>
</dbReference>
<dbReference type="EMBL" id="WBMR01000101">
    <property type="protein sequence ID" value="KAB2373314.1"/>
    <property type="molecule type" value="Genomic_DNA"/>
</dbReference>
<evidence type="ECO:0000259" key="1">
    <source>
        <dbReference type="PROSITE" id="PS00028"/>
    </source>
</evidence>